<dbReference type="EMBL" id="JAGGLD010000001">
    <property type="protein sequence ID" value="MBP1999095.1"/>
    <property type="molecule type" value="Genomic_DNA"/>
</dbReference>
<evidence type="ECO:0000256" key="1">
    <source>
        <dbReference type="ARBA" id="ARBA00022737"/>
    </source>
</evidence>
<dbReference type="Proteomes" id="UP001519288">
    <property type="component" value="Unassembled WGS sequence"/>
</dbReference>
<dbReference type="SMART" id="SM00060">
    <property type="entry name" value="FN3"/>
    <property type="match status" value="2"/>
</dbReference>
<reference evidence="3 4" key="1">
    <citation type="submission" date="2021-03" db="EMBL/GenBank/DDBJ databases">
        <title>Genomic Encyclopedia of Type Strains, Phase IV (KMG-IV): sequencing the most valuable type-strain genomes for metagenomic binning, comparative biology and taxonomic classification.</title>
        <authorList>
            <person name="Goeker M."/>
        </authorList>
    </citation>
    <scope>NUCLEOTIDE SEQUENCE [LARGE SCALE GENOMIC DNA]</scope>
    <source>
        <strain evidence="3 4">DSM 26806</strain>
    </source>
</reference>
<keyword evidence="4" id="KW-1185">Reference proteome</keyword>
<dbReference type="InterPro" id="IPR050964">
    <property type="entry name" value="Striated_Muscle_Regulatory"/>
</dbReference>
<evidence type="ECO:0000313" key="4">
    <source>
        <dbReference type="Proteomes" id="UP001519288"/>
    </source>
</evidence>
<name>A0ABS4JBP1_9BACL</name>
<evidence type="ECO:0000259" key="2">
    <source>
        <dbReference type="PROSITE" id="PS50853"/>
    </source>
</evidence>
<feature type="domain" description="Fibronectin type-III" evidence="2">
    <location>
        <begin position="286"/>
        <end position="373"/>
    </location>
</feature>
<dbReference type="PANTHER" id="PTHR13817:SF166">
    <property type="entry name" value="NEURONAL IGCAM-RELATED"/>
    <property type="match status" value="1"/>
</dbReference>
<dbReference type="Gene3D" id="2.60.120.260">
    <property type="entry name" value="Galactose-binding domain-like"/>
    <property type="match status" value="2"/>
</dbReference>
<dbReference type="SUPFAM" id="SSF89260">
    <property type="entry name" value="Collagen-binding domain"/>
    <property type="match status" value="1"/>
</dbReference>
<dbReference type="Pfam" id="PF00041">
    <property type="entry name" value="fn3"/>
    <property type="match status" value="2"/>
</dbReference>
<dbReference type="Gene3D" id="2.60.120.380">
    <property type="match status" value="1"/>
</dbReference>
<dbReference type="SUPFAM" id="SSF49265">
    <property type="entry name" value="Fibronectin type III"/>
    <property type="match status" value="2"/>
</dbReference>
<evidence type="ECO:0000313" key="3">
    <source>
        <dbReference type="EMBL" id="MBP1999095.1"/>
    </source>
</evidence>
<comment type="caution">
    <text evidence="3">The sequence shown here is derived from an EMBL/GenBank/DDBJ whole genome shotgun (WGS) entry which is preliminary data.</text>
</comment>
<dbReference type="InterPro" id="IPR036116">
    <property type="entry name" value="FN3_sf"/>
</dbReference>
<dbReference type="CDD" id="cd00063">
    <property type="entry name" value="FN3"/>
    <property type="match status" value="2"/>
</dbReference>
<dbReference type="InterPro" id="IPR013783">
    <property type="entry name" value="Ig-like_fold"/>
</dbReference>
<protein>
    <submittedName>
        <fullName evidence="3">Chitodextrinase</fullName>
    </submittedName>
</protein>
<keyword evidence="1" id="KW-0677">Repeat</keyword>
<dbReference type="InterPro" id="IPR008979">
    <property type="entry name" value="Galactose-bd-like_sf"/>
</dbReference>
<dbReference type="PANTHER" id="PTHR13817">
    <property type="entry name" value="TITIN"/>
    <property type="match status" value="1"/>
</dbReference>
<dbReference type="InterPro" id="IPR003961">
    <property type="entry name" value="FN3_dom"/>
</dbReference>
<dbReference type="RefSeq" id="WP_209858250.1">
    <property type="nucleotide sequence ID" value="NZ_JAGGLD010000001.1"/>
</dbReference>
<gene>
    <name evidence="3" type="ORF">J2Z69_000114</name>
</gene>
<dbReference type="PROSITE" id="PS50853">
    <property type="entry name" value="FN3"/>
    <property type="match status" value="2"/>
</dbReference>
<dbReference type="SUPFAM" id="SSF49785">
    <property type="entry name" value="Galactose-binding domain-like"/>
    <property type="match status" value="2"/>
</dbReference>
<accession>A0ABS4JBP1</accession>
<sequence>MISLKKTLTLSVVSLFTLYSVSTGGVTEALSSNLKSAKSKTMSKLAVQALAPTTPTNLKSSIQSDTTLNVEWTASTDDSGIANYEIYINNALAGTVGGTQLFYTVTGLTAGTTYTVQVKAKNTSGVYSDLSQSLSLTTLSGKKVYEFEKLADVKHSGDALSKVNEKEASGGYHVFYQSNEVDDYIEYPFQIDANGSYEFNLRLKQFTNRGIAQVYVDNTPVGDPVDFYNVTARYINTMIGSMDLDASIKHSIKFKLIGKNEASSNYILALDSFYLSKKEAATIPSAPTAMKSTIQSDTSVNLEWTAATDAKGISSYEIYEQNQKIGAVPGTQTYFTATKLTSGQAYKFKVKAKNQDNVYSDWSNVLDISTLTGMTVLEFESLTGVKHSGKVLSKIGEKDSSDGYHTFYESNVTDDYIEYPFQISKAGKYQLDLRLKQFTNRGMAQMYVDGAAVGKPIDFYNSSASYKNITVGDVTLDSRATHAIKFVITGKNTASSNYIVALDAFYLKEAVAEDTLEPNNSIETASDIPLSHTISSNISSASDQDYYKFTPTKGGSYSLTLKSPTVKNYKLEAVNASGKKIAIRTTLNKQDLDVSFSVANDESVYLRIYDDLGAYGSGPYLIRISPPPHKVYTYNAASRLTKLEYEQGLYQYVIQYDYDSNGNCIASHLTKTLITN</sequence>
<feature type="domain" description="Fibronectin type-III" evidence="2">
    <location>
        <begin position="54"/>
        <end position="141"/>
    </location>
</feature>
<organism evidence="3 4">
    <name type="scientific">Paenibacillus shirakamiensis</name>
    <dbReference type="NCBI Taxonomy" id="1265935"/>
    <lineage>
        <taxon>Bacteria</taxon>
        <taxon>Bacillati</taxon>
        <taxon>Bacillota</taxon>
        <taxon>Bacilli</taxon>
        <taxon>Bacillales</taxon>
        <taxon>Paenibacillaceae</taxon>
        <taxon>Paenibacillus</taxon>
    </lineage>
</organism>
<proteinExistence type="predicted"/>
<dbReference type="Gene3D" id="2.60.40.10">
    <property type="entry name" value="Immunoglobulins"/>
    <property type="match status" value="2"/>
</dbReference>